<dbReference type="FunFam" id="1.20.1250.20:FF:000064">
    <property type="entry name" value="MFS allantoate transporter"/>
    <property type="match status" value="1"/>
</dbReference>
<evidence type="ECO:0000313" key="10">
    <source>
        <dbReference type="Proteomes" id="UP000234275"/>
    </source>
</evidence>
<gene>
    <name evidence="9" type="ORF">P170DRAFT_446115</name>
</gene>
<dbReference type="EMBL" id="MSFO01000003">
    <property type="protein sequence ID" value="PLB50927.1"/>
    <property type="molecule type" value="Genomic_DNA"/>
</dbReference>
<evidence type="ECO:0000256" key="1">
    <source>
        <dbReference type="ARBA" id="ARBA00004141"/>
    </source>
</evidence>
<feature type="transmembrane region" description="Helical" evidence="7">
    <location>
        <begin position="366"/>
        <end position="389"/>
    </location>
</feature>
<evidence type="ECO:0000256" key="6">
    <source>
        <dbReference type="ARBA" id="ARBA00037968"/>
    </source>
</evidence>
<feature type="domain" description="Major facilitator superfamily (MFS) profile" evidence="8">
    <location>
        <begin position="47"/>
        <end position="459"/>
    </location>
</feature>
<dbReference type="Gene3D" id="1.20.1250.20">
    <property type="entry name" value="MFS general substrate transporter like domains"/>
    <property type="match status" value="1"/>
</dbReference>
<evidence type="ECO:0000256" key="5">
    <source>
        <dbReference type="ARBA" id="ARBA00023136"/>
    </source>
</evidence>
<protein>
    <submittedName>
        <fullName evidence="9">MFS general substrate transporter</fullName>
    </submittedName>
</protein>
<dbReference type="InterPro" id="IPR011701">
    <property type="entry name" value="MFS"/>
</dbReference>
<feature type="transmembrane region" description="Helical" evidence="7">
    <location>
        <begin position="340"/>
        <end position="360"/>
    </location>
</feature>
<comment type="similarity">
    <text evidence="6">Belongs to the major facilitator superfamily. Allantoate permease family.</text>
</comment>
<dbReference type="GO" id="GO:0016020">
    <property type="term" value="C:membrane"/>
    <property type="evidence" value="ECO:0007669"/>
    <property type="project" value="UniProtKB-SubCell"/>
</dbReference>
<keyword evidence="5 7" id="KW-0472">Membrane</keyword>
<comment type="subcellular location">
    <subcellularLocation>
        <location evidence="1">Membrane</location>
        <topology evidence="1">Multi-pass membrane protein</topology>
    </subcellularLocation>
</comment>
<dbReference type="PANTHER" id="PTHR43791">
    <property type="entry name" value="PERMEASE-RELATED"/>
    <property type="match status" value="1"/>
</dbReference>
<evidence type="ECO:0000256" key="7">
    <source>
        <dbReference type="SAM" id="Phobius"/>
    </source>
</evidence>
<dbReference type="Pfam" id="PF07690">
    <property type="entry name" value="MFS_1"/>
    <property type="match status" value="1"/>
</dbReference>
<dbReference type="Proteomes" id="UP000234275">
    <property type="component" value="Unassembled WGS sequence"/>
</dbReference>
<feature type="transmembrane region" description="Helical" evidence="7">
    <location>
        <begin position="311"/>
        <end position="333"/>
    </location>
</feature>
<evidence type="ECO:0000256" key="4">
    <source>
        <dbReference type="ARBA" id="ARBA00022989"/>
    </source>
</evidence>
<feature type="transmembrane region" description="Helical" evidence="7">
    <location>
        <begin position="143"/>
        <end position="164"/>
    </location>
</feature>
<dbReference type="InterPro" id="IPR036259">
    <property type="entry name" value="MFS_trans_sf"/>
</dbReference>
<dbReference type="SUPFAM" id="SSF103473">
    <property type="entry name" value="MFS general substrate transporter"/>
    <property type="match status" value="1"/>
</dbReference>
<sequence>MEKSATFFTNTNEPSVAQLDSQVVEVLHAEATPKEEKRILRKIDLHIIPVMAACYMLQYMDKVTLGYATQLNLRADLNLQGSEYSWCSSVFYFGYLFWSWPSSYISVRFPLGKYLGASVALWGVVLTTHAACTNFGGLLTARFFLGVTEAAVAPGFSLITGMFYKNSEQPSRMTLWFLGNAVANVVSGLIAYGIGRIDSHIASWKLLFLILGVITVAYGIFLAFILPDSPSKAWFLTAAEKKIALHRTLENRTGVMDEGEFKVSQMLDALTDPQAWLLVGYSLTQNIPNGGFSSFSSIIINGFGFSELNSLLLSAPSGLLQILAIGGICLAAAYIPKSRIITMIVVIVFALVGVILMNTLPDSNRWGRWVGIFLLGPFATSIPISLSLITSNVGGFTKKATVSAMLFLAYCTGNIIGPQLFFTDEAPKYPTGLRGVLVGFALAIFFLILLYIYYEYENRRRDRKYGPPDQATDDYVTEDFLNRTDRQIPSFRYTL</sequence>
<accession>A0A2I2GDP0</accession>
<dbReference type="PROSITE" id="PS50850">
    <property type="entry name" value="MFS"/>
    <property type="match status" value="1"/>
</dbReference>
<dbReference type="VEuPathDB" id="FungiDB:P170DRAFT_446115"/>
<evidence type="ECO:0000256" key="2">
    <source>
        <dbReference type="ARBA" id="ARBA00022448"/>
    </source>
</evidence>
<proteinExistence type="inferred from homology"/>
<dbReference type="OrthoDB" id="6730379at2759"/>
<dbReference type="GO" id="GO:0022857">
    <property type="term" value="F:transmembrane transporter activity"/>
    <property type="evidence" value="ECO:0007669"/>
    <property type="project" value="InterPro"/>
</dbReference>
<name>A0A2I2GDP0_9EURO</name>
<feature type="transmembrane region" description="Helical" evidence="7">
    <location>
        <begin position="176"/>
        <end position="194"/>
    </location>
</feature>
<feature type="transmembrane region" description="Helical" evidence="7">
    <location>
        <begin position="433"/>
        <end position="454"/>
    </location>
</feature>
<keyword evidence="10" id="KW-1185">Reference proteome</keyword>
<dbReference type="PANTHER" id="PTHR43791:SF103">
    <property type="entry name" value="MAJOR FACILITATOR SUPERFAMILY (MFS) PROFILE DOMAIN-CONTAINING PROTEIN-RELATED"/>
    <property type="match status" value="1"/>
</dbReference>
<evidence type="ECO:0000313" key="9">
    <source>
        <dbReference type="EMBL" id="PLB50927.1"/>
    </source>
</evidence>
<dbReference type="InterPro" id="IPR020846">
    <property type="entry name" value="MFS_dom"/>
</dbReference>
<feature type="transmembrane region" description="Helical" evidence="7">
    <location>
        <begin position="206"/>
        <end position="226"/>
    </location>
</feature>
<evidence type="ECO:0000256" key="3">
    <source>
        <dbReference type="ARBA" id="ARBA00022692"/>
    </source>
</evidence>
<keyword evidence="3 7" id="KW-0812">Transmembrane</keyword>
<feature type="transmembrane region" description="Helical" evidence="7">
    <location>
        <begin position="111"/>
        <end position="131"/>
    </location>
</feature>
<organism evidence="9 10">
    <name type="scientific">Aspergillus steynii IBT 23096</name>
    <dbReference type="NCBI Taxonomy" id="1392250"/>
    <lineage>
        <taxon>Eukaryota</taxon>
        <taxon>Fungi</taxon>
        <taxon>Dikarya</taxon>
        <taxon>Ascomycota</taxon>
        <taxon>Pezizomycotina</taxon>
        <taxon>Eurotiomycetes</taxon>
        <taxon>Eurotiomycetidae</taxon>
        <taxon>Eurotiales</taxon>
        <taxon>Aspergillaceae</taxon>
        <taxon>Aspergillus</taxon>
        <taxon>Aspergillus subgen. Circumdati</taxon>
    </lineage>
</organism>
<evidence type="ECO:0000259" key="8">
    <source>
        <dbReference type="PROSITE" id="PS50850"/>
    </source>
</evidence>
<keyword evidence="2" id="KW-0813">Transport</keyword>
<keyword evidence="4 7" id="KW-1133">Transmembrane helix</keyword>
<reference evidence="9 10" key="1">
    <citation type="submission" date="2016-12" db="EMBL/GenBank/DDBJ databases">
        <title>The genomes of Aspergillus section Nigri reveals drivers in fungal speciation.</title>
        <authorList>
            <consortium name="DOE Joint Genome Institute"/>
            <person name="Vesth T.C."/>
            <person name="Nybo J."/>
            <person name="Theobald S."/>
            <person name="Brandl J."/>
            <person name="Frisvad J.C."/>
            <person name="Nielsen K.F."/>
            <person name="Lyhne E.K."/>
            <person name="Kogle M.E."/>
            <person name="Kuo A."/>
            <person name="Riley R."/>
            <person name="Clum A."/>
            <person name="Nolan M."/>
            <person name="Lipzen A."/>
            <person name="Salamov A."/>
            <person name="Henrissat B."/>
            <person name="Wiebenga A."/>
            <person name="De Vries R.P."/>
            <person name="Grigoriev I.V."/>
            <person name="Mortensen U.H."/>
            <person name="Andersen M.R."/>
            <person name="Baker S.E."/>
        </authorList>
    </citation>
    <scope>NUCLEOTIDE SEQUENCE [LARGE SCALE GENOMIC DNA]</scope>
    <source>
        <strain evidence="9 10">IBT 23096</strain>
    </source>
</reference>
<dbReference type="GeneID" id="36558467"/>
<dbReference type="AlphaFoldDB" id="A0A2I2GDP0"/>
<comment type="caution">
    <text evidence="9">The sequence shown here is derived from an EMBL/GenBank/DDBJ whole genome shotgun (WGS) entry which is preliminary data.</text>
</comment>
<dbReference type="RefSeq" id="XP_024706229.1">
    <property type="nucleotide sequence ID" value="XM_024850768.1"/>
</dbReference>
<feature type="transmembrane region" description="Helical" evidence="7">
    <location>
        <begin position="401"/>
        <end position="421"/>
    </location>
</feature>